<accession>A0A1Q9B399</accession>
<dbReference type="AlphaFoldDB" id="A0A1Q9B399"/>
<dbReference type="Proteomes" id="UP000186364">
    <property type="component" value="Unassembled WGS sequence"/>
</dbReference>
<gene>
    <name evidence="1" type="ORF">BJF93_01695</name>
</gene>
<evidence type="ECO:0000313" key="1">
    <source>
        <dbReference type="EMBL" id="OLP62535.1"/>
    </source>
</evidence>
<sequence>MTSQPYEPTLLFRCFGLRQAPCLSIAPLAQALLASAHLHVSLGGRADCPIVIAPQPAYLMMAYRQDAWHCDVAADGTRAPVRLYPRGSICLVDLREGASIILHSDLDAMAFIIPESLLDEIADFAGEPAAPLLCQRGQPDTVIACLVMAWASLMQAATRSDAVLRHTARAICLHLVHAYGPAMAAAEVGAGQIGRQPTRH</sequence>
<protein>
    <recommendedName>
        <fullName evidence="3">AraC family transcriptional regulator</fullName>
    </recommendedName>
</protein>
<organism evidence="1 2">
    <name type="scientific">Xaviernesmea oryzae</name>
    <dbReference type="NCBI Taxonomy" id="464029"/>
    <lineage>
        <taxon>Bacteria</taxon>
        <taxon>Pseudomonadati</taxon>
        <taxon>Pseudomonadota</taxon>
        <taxon>Alphaproteobacteria</taxon>
        <taxon>Hyphomicrobiales</taxon>
        <taxon>Rhizobiaceae</taxon>
        <taxon>Rhizobium/Agrobacterium group</taxon>
        <taxon>Xaviernesmea</taxon>
    </lineage>
</organism>
<dbReference type="OrthoDB" id="9806208at2"/>
<comment type="caution">
    <text evidence="1">The sequence shown here is derived from an EMBL/GenBank/DDBJ whole genome shotgun (WGS) entry which is preliminary data.</text>
</comment>
<evidence type="ECO:0000313" key="2">
    <source>
        <dbReference type="Proteomes" id="UP000186364"/>
    </source>
</evidence>
<dbReference type="RefSeq" id="WP_075625463.1">
    <property type="nucleotide sequence ID" value="NZ_FOAM01000022.1"/>
</dbReference>
<dbReference type="EMBL" id="MKIP01000024">
    <property type="protein sequence ID" value="OLP62535.1"/>
    <property type="molecule type" value="Genomic_DNA"/>
</dbReference>
<reference evidence="1 2" key="1">
    <citation type="submission" date="2016-09" db="EMBL/GenBank/DDBJ databases">
        <title>Rhizobium sp. nov., a novel species isolated from the rice rhizosphere.</title>
        <authorList>
            <person name="Zhao J."/>
            <person name="Zhang X."/>
        </authorList>
    </citation>
    <scope>NUCLEOTIDE SEQUENCE [LARGE SCALE GENOMIC DNA]</scope>
    <source>
        <strain evidence="1 2">1.7048</strain>
    </source>
</reference>
<name>A0A1Q9B399_9HYPH</name>
<keyword evidence="2" id="KW-1185">Reference proteome</keyword>
<proteinExistence type="predicted"/>
<evidence type="ECO:0008006" key="3">
    <source>
        <dbReference type="Google" id="ProtNLM"/>
    </source>
</evidence>